<evidence type="ECO:0000313" key="4">
    <source>
        <dbReference type="EMBL" id="GLI35169.1"/>
    </source>
</evidence>
<dbReference type="AlphaFoldDB" id="A0A9W6FUL2"/>
<dbReference type="InterPro" id="IPR043128">
    <property type="entry name" value="Rev_trsase/Diguanyl_cyclase"/>
</dbReference>
<dbReference type="Proteomes" id="UP001144372">
    <property type="component" value="Unassembled WGS sequence"/>
</dbReference>
<dbReference type="InterPro" id="IPR029787">
    <property type="entry name" value="Nucleotide_cyclase"/>
</dbReference>
<feature type="domain" description="GGDEF" evidence="3">
    <location>
        <begin position="250"/>
        <end position="378"/>
    </location>
</feature>
<dbReference type="PANTHER" id="PTHR45138:SF9">
    <property type="entry name" value="DIGUANYLATE CYCLASE DGCM-RELATED"/>
    <property type="match status" value="1"/>
</dbReference>
<dbReference type="InterPro" id="IPR000160">
    <property type="entry name" value="GGDEF_dom"/>
</dbReference>
<comment type="caution">
    <text evidence="4">The sequence shown here is derived from an EMBL/GenBank/DDBJ whole genome shotgun (WGS) entry which is preliminary data.</text>
</comment>
<dbReference type="SUPFAM" id="SSF55781">
    <property type="entry name" value="GAF domain-like"/>
    <property type="match status" value="1"/>
</dbReference>
<dbReference type="RefSeq" id="WP_281794774.1">
    <property type="nucleotide sequence ID" value="NZ_BSDR01000001.1"/>
</dbReference>
<dbReference type="InterPro" id="IPR029016">
    <property type="entry name" value="GAF-like_dom_sf"/>
</dbReference>
<dbReference type="Gene3D" id="3.30.450.40">
    <property type="match status" value="1"/>
</dbReference>
<sequence>MKPFASVTRIQKTKIKKKSNPSDSLVQIREENEALRLQLQYVAETAAENEKIWRHFAEIERILFRTRELNQLAEELLKEIKSRFQPDQAILLLCHPDLLERFFPDISNESEPIGEGAWILPFPMEMGSSLCSGTSKPFLLSPDNIEGLLRFLPEVVSSTRSGVFIPLRVHQIVFGGLFLGSTDAERYRPKDGTDLLEQLGMKIALCMDNCLAYERVKEFSVQDPLTGLLNYFQIQIVLEREFRKARRRNAPLSVLIIHLDFGHEIHEHFNMGNALIKHAAGLLQETLPADESFLGRYGNDEFVVVLPGVQEEEAREVIPYLFKIIRKSPFRHENAVILLKTLMGVGALSAETERPQDLLDAAYTELYRIKLSPFESNG</sequence>
<dbReference type="GO" id="GO:0052621">
    <property type="term" value="F:diguanylate cyclase activity"/>
    <property type="evidence" value="ECO:0007669"/>
    <property type="project" value="UniProtKB-EC"/>
</dbReference>
<dbReference type="Gene3D" id="3.30.70.270">
    <property type="match status" value="1"/>
</dbReference>
<dbReference type="SMART" id="SM00267">
    <property type="entry name" value="GGDEF"/>
    <property type="match status" value="1"/>
</dbReference>
<keyword evidence="5" id="KW-1185">Reference proteome</keyword>
<dbReference type="EMBL" id="BSDR01000001">
    <property type="protein sequence ID" value="GLI35169.1"/>
    <property type="molecule type" value="Genomic_DNA"/>
</dbReference>
<dbReference type="PROSITE" id="PS50887">
    <property type="entry name" value="GGDEF"/>
    <property type="match status" value="1"/>
</dbReference>
<accession>A0A9W6FUL2</accession>
<dbReference type="PANTHER" id="PTHR45138">
    <property type="entry name" value="REGULATORY COMPONENTS OF SENSORY TRANSDUCTION SYSTEM"/>
    <property type="match status" value="1"/>
</dbReference>
<evidence type="ECO:0000256" key="2">
    <source>
        <dbReference type="ARBA" id="ARBA00034247"/>
    </source>
</evidence>
<evidence type="ECO:0000313" key="5">
    <source>
        <dbReference type="Proteomes" id="UP001144372"/>
    </source>
</evidence>
<name>A0A9W6FUL2_9BACT</name>
<dbReference type="NCBIfam" id="TIGR00254">
    <property type="entry name" value="GGDEF"/>
    <property type="match status" value="1"/>
</dbReference>
<dbReference type="SUPFAM" id="SSF55073">
    <property type="entry name" value="Nucleotide cyclase"/>
    <property type="match status" value="1"/>
</dbReference>
<protein>
    <recommendedName>
        <fullName evidence="1">diguanylate cyclase</fullName>
        <ecNumber evidence="1">2.7.7.65</ecNumber>
    </recommendedName>
</protein>
<evidence type="ECO:0000259" key="3">
    <source>
        <dbReference type="PROSITE" id="PS50887"/>
    </source>
</evidence>
<proteinExistence type="predicted"/>
<gene>
    <name evidence="4" type="ORF">DAMNIGENAA_26020</name>
</gene>
<dbReference type="CDD" id="cd01949">
    <property type="entry name" value="GGDEF"/>
    <property type="match status" value="1"/>
</dbReference>
<organism evidence="4 5">
    <name type="scientific">Desulforhabdus amnigena</name>
    <dbReference type="NCBI Taxonomy" id="40218"/>
    <lineage>
        <taxon>Bacteria</taxon>
        <taxon>Pseudomonadati</taxon>
        <taxon>Thermodesulfobacteriota</taxon>
        <taxon>Syntrophobacteria</taxon>
        <taxon>Syntrophobacterales</taxon>
        <taxon>Syntrophobacteraceae</taxon>
        <taxon>Desulforhabdus</taxon>
    </lineage>
</organism>
<dbReference type="Pfam" id="PF00990">
    <property type="entry name" value="GGDEF"/>
    <property type="match status" value="1"/>
</dbReference>
<evidence type="ECO:0000256" key="1">
    <source>
        <dbReference type="ARBA" id="ARBA00012528"/>
    </source>
</evidence>
<dbReference type="EC" id="2.7.7.65" evidence="1"/>
<dbReference type="InterPro" id="IPR050469">
    <property type="entry name" value="Diguanylate_Cyclase"/>
</dbReference>
<comment type="catalytic activity">
    <reaction evidence="2">
        <text>2 GTP = 3',3'-c-di-GMP + 2 diphosphate</text>
        <dbReference type="Rhea" id="RHEA:24898"/>
        <dbReference type="ChEBI" id="CHEBI:33019"/>
        <dbReference type="ChEBI" id="CHEBI:37565"/>
        <dbReference type="ChEBI" id="CHEBI:58805"/>
        <dbReference type="EC" id="2.7.7.65"/>
    </reaction>
</comment>
<reference evidence="4" key="1">
    <citation type="submission" date="2022-12" db="EMBL/GenBank/DDBJ databases">
        <title>Reference genome sequencing for broad-spectrum identification of bacterial and archaeal isolates by mass spectrometry.</title>
        <authorList>
            <person name="Sekiguchi Y."/>
            <person name="Tourlousse D.M."/>
        </authorList>
    </citation>
    <scope>NUCLEOTIDE SEQUENCE</scope>
    <source>
        <strain evidence="4">ASRB1</strain>
    </source>
</reference>